<organism evidence="1 2">
    <name type="scientific">Dentipellis fragilis</name>
    <dbReference type="NCBI Taxonomy" id="205917"/>
    <lineage>
        <taxon>Eukaryota</taxon>
        <taxon>Fungi</taxon>
        <taxon>Dikarya</taxon>
        <taxon>Basidiomycota</taxon>
        <taxon>Agaricomycotina</taxon>
        <taxon>Agaricomycetes</taxon>
        <taxon>Russulales</taxon>
        <taxon>Hericiaceae</taxon>
        <taxon>Dentipellis</taxon>
    </lineage>
</organism>
<gene>
    <name evidence="1" type="ORF">EVG20_g10997</name>
</gene>
<keyword evidence="2" id="KW-1185">Reference proteome</keyword>
<evidence type="ECO:0000313" key="2">
    <source>
        <dbReference type="Proteomes" id="UP000298327"/>
    </source>
</evidence>
<proteinExistence type="predicted"/>
<evidence type="ECO:0000313" key="1">
    <source>
        <dbReference type="EMBL" id="TFY51458.1"/>
    </source>
</evidence>
<reference evidence="1 2" key="1">
    <citation type="submission" date="2019-02" db="EMBL/GenBank/DDBJ databases">
        <title>Genome sequencing of the rare red list fungi Dentipellis fragilis.</title>
        <authorList>
            <person name="Buettner E."/>
            <person name="Kellner H."/>
        </authorList>
    </citation>
    <scope>NUCLEOTIDE SEQUENCE [LARGE SCALE GENOMIC DNA]</scope>
    <source>
        <strain evidence="1 2">DSM 105465</strain>
    </source>
</reference>
<dbReference type="AlphaFoldDB" id="A0A4Y9XNX5"/>
<accession>A0A4Y9XNX5</accession>
<dbReference type="Proteomes" id="UP000298327">
    <property type="component" value="Unassembled WGS sequence"/>
</dbReference>
<protein>
    <submittedName>
        <fullName evidence="1">Uncharacterized protein</fullName>
    </submittedName>
</protein>
<comment type="caution">
    <text evidence="1">The sequence shown here is derived from an EMBL/GenBank/DDBJ whole genome shotgun (WGS) entry which is preliminary data.</text>
</comment>
<name>A0A4Y9XNX5_9AGAM</name>
<sequence length="247" mass="26801">MPTYGHFSWMRAQPWRVRVAVRCHLSRAHAATSRAYVRSPPSLACTPPPATTTSCPHSHLQLDSVLCAALEHVHACPLVFPVLRTLLTPSLMRAPTHRRLSPASSRTPPHCCRALVVPLCTCAIAPPLHCRTVLGLRALAPIRALCALVPPPRCPVPLRRRAAFTGPRCRLPLPLRCRAPSAPRLCSAARLLRRRAAPACPSALSCSLPCRLPSSRRCRMCSLLQALVTAGAPPVVRRTSTLPAIID</sequence>
<dbReference type="EMBL" id="SEOQ01001513">
    <property type="protein sequence ID" value="TFY51458.1"/>
    <property type="molecule type" value="Genomic_DNA"/>
</dbReference>